<dbReference type="AlphaFoldDB" id="A0AA96LX49"/>
<protein>
    <submittedName>
        <fullName evidence="1">HEAT repeat domain-containing protein</fullName>
    </submittedName>
</protein>
<gene>
    <name evidence="1" type="ORF">MJB10_09145</name>
</gene>
<dbReference type="Gene3D" id="2.60.120.620">
    <property type="entry name" value="q2cbj1_9rhob like domain"/>
    <property type="match status" value="1"/>
</dbReference>
<dbReference type="SUPFAM" id="SSF48371">
    <property type="entry name" value="ARM repeat"/>
    <property type="match status" value="1"/>
</dbReference>
<sequence>MLNNSPLLLTDEQMRNFITKGCLILKTDFPREFHESLVEQLNTVYTAEGNPGNNLLPRIRELRKVFEHPVVTGALTSVLGPNYMMHAHRHGHYNASSTAGAWHKDSYWGYKKMRNHHPHWAMIMYFPQDTPMELGPTGVMPGTQNYESRTFQADEQEAEVLANGEAGTFALIHYDIWHRSTPNVLGQPRYMLKFEFMRTEMPQAPSWNNQESEWRRPAGLKLPIAEHDVMWRETWNWLSGQVGSLANTTAPDAARIKELGEGLGDFEPVAINAAYELAASGQAGVDVLLEALRNGEKQVSRTAAYGLSAAGREAIAGLVATIAEAASEDDDVIAHAVFALGELRGLASEAIPAVVAQMQHPSAKVRCAVVDALGLMEAQHDDVVACLARALQDENAQVRFMASLALSRLGAYAEAAIPQLEIAMDDENRYVRAHAAETLSYIGTERAKNTLIRFLLNARWCPTTTAKNAFYP</sequence>
<name>A0AA96LX49_9BACL</name>
<dbReference type="GO" id="GO:0016706">
    <property type="term" value="F:2-oxoglutarate-dependent dioxygenase activity"/>
    <property type="evidence" value="ECO:0007669"/>
    <property type="project" value="UniProtKB-ARBA"/>
</dbReference>
<dbReference type="SMART" id="SM00567">
    <property type="entry name" value="EZ_HEAT"/>
    <property type="match status" value="4"/>
</dbReference>
<dbReference type="InterPro" id="IPR008775">
    <property type="entry name" value="Phytyl_CoA_dOase-like"/>
</dbReference>
<dbReference type="Pfam" id="PF13646">
    <property type="entry name" value="HEAT_2"/>
    <property type="match status" value="1"/>
</dbReference>
<dbReference type="EMBL" id="CP130319">
    <property type="protein sequence ID" value="WNR46240.1"/>
    <property type="molecule type" value="Genomic_DNA"/>
</dbReference>
<dbReference type="RefSeq" id="WP_314803780.1">
    <property type="nucleotide sequence ID" value="NZ_CP130319.1"/>
</dbReference>
<dbReference type="InterPro" id="IPR004155">
    <property type="entry name" value="PBS_lyase_HEAT"/>
</dbReference>
<dbReference type="SUPFAM" id="SSF51197">
    <property type="entry name" value="Clavaminate synthase-like"/>
    <property type="match status" value="1"/>
</dbReference>
<dbReference type="Pfam" id="PF05721">
    <property type="entry name" value="PhyH"/>
    <property type="match status" value="1"/>
</dbReference>
<organism evidence="1 2">
    <name type="scientific">Paenibacillus roseopurpureus</name>
    <dbReference type="NCBI Taxonomy" id="2918901"/>
    <lineage>
        <taxon>Bacteria</taxon>
        <taxon>Bacillati</taxon>
        <taxon>Bacillota</taxon>
        <taxon>Bacilli</taxon>
        <taxon>Bacillales</taxon>
        <taxon>Paenibacillaceae</taxon>
        <taxon>Paenibacillus</taxon>
    </lineage>
</organism>
<dbReference type="Gene3D" id="1.25.10.10">
    <property type="entry name" value="Leucine-rich Repeat Variant"/>
    <property type="match status" value="1"/>
</dbReference>
<dbReference type="InterPro" id="IPR016024">
    <property type="entry name" value="ARM-type_fold"/>
</dbReference>
<evidence type="ECO:0000313" key="1">
    <source>
        <dbReference type="EMBL" id="WNR46240.1"/>
    </source>
</evidence>
<reference evidence="1" key="1">
    <citation type="submission" date="2022-02" db="EMBL/GenBank/DDBJ databases">
        <title>Paenibacillus sp. MBLB1832 Whole Genome Shotgun Sequencing.</title>
        <authorList>
            <person name="Hwang C.Y."/>
            <person name="Cho E.-S."/>
            <person name="Seo M.-J."/>
        </authorList>
    </citation>
    <scope>NUCLEOTIDE SEQUENCE</scope>
    <source>
        <strain evidence="1">MBLB1832</strain>
    </source>
</reference>
<accession>A0AA96LX49</accession>
<proteinExistence type="predicted"/>
<dbReference type="PANTHER" id="PTHR12697">
    <property type="entry name" value="PBS LYASE HEAT-LIKE PROTEIN"/>
    <property type="match status" value="1"/>
</dbReference>
<dbReference type="Proteomes" id="UP001304650">
    <property type="component" value="Chromosome"/>
</dbReference>
<dbReference type="KEGG" id="proo:MJB10_09145"/>
<evidence type="ECO:0000313" key="2">
    <source>
        <dbReference type="Proteomes" id="UP001304650"/>
    </source>
</evidence>
<keyword evidence="2" id="KW-1185">Reference proteome</keyword>
<dbReference type="PANTHER" id="PTHR12697:SF5">
    <property type="entry name" value="DEOXYHYPUSINE HYDROXYLASE"/>
    <property type="match status" value="1"/>
</dbReference>
<dbReference type="InterPro" id="IPR011989">
    <property type="entry name" value="ARM-like"/>
</dbReference>